<organism evidence="4 5">
    <name type="scientific">Photobacterium sanctipauli</name>
    <dbReference type="NCBI Taxonomy" id="1342794"/>
    <lineage>
        <taxon>Bacteria</taxon>
        <taxon>Pseudomonadati</taxon>
        <taxon>Pseudomonadota</taxon>
        <taxon>Gammaproteobacteria</taxon>
        <taxon>Vibrionales</taxon>
        <taxon>Vibrionaceae</taxon>
        <taxon>Photobacterium</taxon>
    </lineage>
</organism>
<evidence type="ECO:0000259" key="3">
    <source>
        <dbReference type="Pfam" id="PF13505"/>
    </source>
</evidence>
<evidence type="ECO:0000313" key="4">
    <source>
        <dbReference type="EMBL" id="PSW11033.1"/>
    </source>
</evidence>
<reference evidence="4 5" key="1">
    <citation type="submission" date="2018-01" db="EMBL/GenBank/DDBJ databases">
        <title>Whole genome sequencing of Histamine producing bacteria.</title>
        <authorList>
            <person name="Butler K."/>
        </authorList>
    </citation>
    <scope>NUCLEOTIDE SEQUENCE [LARGE SCALE GENOMIC DNA]</scope>
    <source>
        <strain evidence="4 5">DSM 100436</strain>
    </source>
</reference>
<dbReference type="Pfam" id="PF13505">
    <property type="entry name" value="OMP_b-brl"/>
    <property type="match status" value="1"/>
</dbReference>
<feature type="domain" description="Outer membrane protein beta-barrel" evidence="3">
    <location>
        <begin position="7"/>
        <end position="185"/>
    </location>
</feature>
<dbReference type="Proteomes" id="UP000241771">
    <property type="component" value="Unassembled WGS sequence"/>
</dbReference>
<comment type="caution">
    <text evidence="4">The sequence shown here is derived from an EMBL/GenBank/DDBJ whole genome shotgun (WGS) entry which is preliminary data.</text>
</comment>
<accession>A0A2T3NAZ5</accession>
<gene>
    <name evidence="4" type="ORF">C9I98_24560</name>
</gene>
<feature type="chain" id="PRO_5015517309" evidence="2">
    <location>
        <begin position="21"/>
        <end position="186"/>
    </location>
</feature>
<protein>
    <submittedName>
        <fullName evidence="4">Porin family protein</fullName>
    </submittedName>
</protein>
<keyword evidence="5" id="KW-1185">Reference proteome</keyword>
<dbReference type="SUPFAM" id="SSF56925">
    <property type="entry name" value="OMPA-like"/>
    <property type="match status" value="1"/>
</dbReference>
<sequence length="186" mass="19802">MKKPILALSLISLFSSPTSANKQGFYVGADLGANFVGSMYLDSHIGLVAGYDIPVSPKVVIGIEGEYRNMGSDSAFDNSIGTDIGANVSASSYGVNIKPKYYFNDKIYGAVVVGLHRITYEEKLAIGNDSYGGKDTANGVAFGIEGGFDLNRNINFRAGIRGAVADVLGFDTEFGTFYAGVNYKFN</sequence>
<dbReference type="RefSeq" id="WP_036828683.1">
    <property type="nucleotide sequence ID" value="NZ_JGVO01001050.1"/>
</dbReference>
<proteinExistence type="predicted"/>
<name>A0A2T3NAZ5_9GAMM</name>
<dbReference type="InterPro" id="IPR027385">
    <property type="entry name" value="Beta-barrel_OMP"/>
</dbReference>
<dbReference type="InterPro" id="IPR011250">
    <property type="entry name" value="OMP/PagP_B-barrel"/>
</dbReference>
<evidence type="ECO:0000256" key="2">
    <source>
        <dbReference type="SAM" id="SignalP"/>
    </source>
</evidence>
<feature type="signal peptide" evidence="2">
    <location>
        <begin position="1"/>
        <end position="20"/>
    </location>
</feature>
<evidence type="ECO:0000313" key="5">
    <source>
        <dbReference type="Proteomes" id="UP000241771"/>
    </source>
</evidence>
<dbReference type="AlphaFoldDB" id="A0A2T3NAZ5"/>
<dbReference type="Gene3D" id="2.40.160.20">
    <property type="match status" value="1"/>
</dbReference>
<evidence type="ECO:0000256" key="1">
    <source>
        <dbReference type="ARBA" id="ARBA00022729"/>
    </source>
</evidence>
<dbReference type="EMBL" id="PYMA01000025">
    <property type="protein sequence ID" value="PSW11033.1"/>
    <property type="molecule type" value="Genomic_DNA"/>
</dbReference>
<dbReference type="OrthoDB" id="5903732at2"/>
<keyword evidence="1 2" id="KW-0732">Signal</keyword>